<feature type="transmembrane region" description="Helical" evidence="5">
    <location>
        <begin position="6"/>
        <end position="24"/>
    </location>
</feature>
<dbReference type="EMBL" id="FNLN01000016">
    <property type="protein sequence ID" value="SDU00039.1"/>
    <property type="molecule type" value="Genomic_DNA"/>
</dbReference>
<evidence type="ECO:0000256" key="2">
    <source>
        <dbReference type="ARBA" id="ARBA00022692"/>
    </source>
</evidence>
<dbReference type="Pfam" id="PF07043">
    <property type="entry name" value="DUF1328"/>
    <property type="match status" value="1"/>
</dbReference>
<dbReference type="Proteomes" id="UP000181998">
    <property type="component" value="Unassembled WGS sequence"/>
</dbReference>
<evidence type="ECO:0000313" key="11">
    <source>
        <dbReference type="EMBL" id="SOD18975.1"/>
    </source>
</evidence>
<dbReference type="PIRSF" id="PIRSF036466">
    <property type="entry name" value="UCP036466"/>
    <property type="match status" value="1"/>
</dbReference>
<reference evidence="13" key="2">
    <citation type="submission" date="2016-10" db="EMBL/GenBank/DDBJ databases">
        <authorList>
            <person name="Varghese N."/>
            <person name="Submissions S."/>
        </authorList>
    </citation>
    <scope>NUCLEOTIDE SEQUENCE [LARGE SCALE GENOMIC DNA]</scope>
    <source>
        <strain evidence="13">Nm10</strain>
    </source>
</reference>
<evidence type="ECO:0000313" key="16">
    <source>
        <dbReference type="Proteomes" id="UP000242498"/>
    </source>
</evidence>
<dbReference type="EMBL" id="QAOL01000014">
    <property type="protein sequence ID" value="PTQ85319.1"/>
    <property type="molecule type" value="Genomic_DNA"/>
</dbReference>
<evidence type="ECO:0000313" key="10">
    <source>
        <dbReference type="EMBL" id="SNX60937.1"/>
    </source>
</evidence>
<organism evidence="8 15">
    <name type="scientific">Nitrosomonas ureae</name>
    <dbReference type="NCBI Taxonomy" id="44577"/>
    <lineage>
        <taxon>Bacteria</taxon>
        <taxon>Pseudomonadati</taxon>
        <taxon>Pseudomonadota</taxon>
        <taxon>Betaproteobacteria</taxon>
        <taxon>Nitrosomonadales</taxon>
        <taxon>Nitrosomonadaceae</taxon>
        <taxon>Nitrosomonas</taxon>
    </lineage>
</organism>
<dbReference type="NCBIfam" id="NF010229">
    <property type="entry name" value="PRK13682.1-4"/>
    <property type="match status" value="1"/>
</dbReference>
<comment type="similarity">
    <text evidence="5">Belongs to the UPF0391 family.</text>
</comment>
<keyword evidence="1 5" id="KW-1003">Cell membrane</keyword>
<dbReference type="EMBL" id="LT907782">
    <property type="protein sequence ID" value="SNX60937.1"/>
    <property type="molecule type" value="Genomic_DNA"/>
</dbReference>
<evidence type="ECO:0000313" key="15">
    <source>
        <dbReference type="Proteomes" id="UP000236753"/>
    </source>
</evidence>
<protein>
    <recommendedName>
        <fullName evidence="5">UPF0391 membrane protein C8R28_101429</fullName>
    </recommendedName>
</protein>
<comment type="caution">
    <text evidence="5">Lacks conserved residue(s) required for the propagation of feature annotation.</text>
</comment>
<feature type="transmembrane region" description="Helical" evidence="5">
    <location>
        <begin position="31"/>
        <end position="49"/>
    </location>
</feature>
<evidence type="ECO:0000313" key="12">
    <source>
        <dbReference type="Proteomes" id="UP000181998"/>
    </source>
</evidence>
<gene>
    <name evidence="6" type="ORF">C8R28_101429</name>
    <name evidence="8" type="ORF">SAMN05216334_104134</name>
    <name evidence="7" type="ORF">SAMN05216406_11630</name>
    <name evidence="9" type="ORF">SAMN05421510_101625</name>
    <name evidence="10" type="ORF">SAMN06296273_2398</name>
    <name evidence="11" type="ORF">SAMN06297164_1941</name>
</gene>
<keyword evidence="4 5" id="KW-0472">Membrane</keyword>
<sequence>MINLAITFLVIAIIAALLGITGVAGIAMEMAWILFVIGVVLAIVFWVMGRRPPPV</sequence>
<evidence type="ECO:0000313" key="9">
    <source>
        <dbReference type="EMBL" id="SEQ03368.1"/>
    </source>
</evidence>
<dbReference type="EMBL" id="OCMU01000001">
    <property type="protein sequence ID" value="SOD18975.1"/>
    <property type="molecule type" value="Genomic_DNA"/>
</dbReference>
<dbReference type="HAMAP" id="MF_01361">
    <property type="entry name" value="UPF0391"/>
    <property type="match status" value="1"/>
</dbReference>
<dbReference type="EMBL" id="FOFX01000016">
    <property type="protein sequence ID" value="SEQ03368.1"/>
    <property type="molecule type" value="Genomic_DNA"/>
</dbReference>
<reference evidence="6 17" key="4">
    <citation type="submission" date="2018-04" db="EMBL/GenBank/DDBJ databases">
        <title>Active sludge and wastewater microbial communities from Klosterneuburg, Austria.</title>
        <authorList>
            <person name="Wagner M."/>
        </authorList>
    </citation>
    <scope>NUCLEOTIDE SEQUENCE [LARGE SCALE GENOMIC DNA]</scope>
    <source>
        <strain evidence="6 17">Nm4</strain>
    </source>
</reference>
<evidence type="ECO:0000313" key="13">
    <source>
        <dbReference type="Proteomes" id="UP000182882"/>
    </source>
</evidence>
<dbReference type="InterPro" id="IPR009760">
    <property type="entry name" value="DUF1328"/>
</dbReference>
<evidence type="ECO:0000313" key="17">
    <source>
        <dbReference type="Proteomes" id="UP000244110"/>
    </source>
</evidence>
<proteinExistence type="inferred from homology"/>
<accession>A0A1H5TDY6</accession>
<evidence type="ECO:0000256" key="5">
    <source>
        <dbReference type="HAMAP-Rule" id="MF_01361"/>
    </source>
</evidence>
<reference evidence="11 14" key="3">
    <citation type="submission" date="2017-09" db="EMBL/GenBank/DDBJ databases">
        <authorList>
            <person name="Ehlers B."/>
            <person name="Leendertz F.H."/>
        </authorList>
    </citation>
    <scope>NUCLEOTIDE SEQUENCE [LARGE SCALE GENOMIC DNA]</scope>
    <source>
        <strain evidence="11 14">Nm42</strain>
    </source>
</reference>
<keyword evidence="2 5" id="KW-0812">Transmembrane</keyword>
<dbReference type="GO" id="GO:0005886">
    <property type="term" value="C:plasma membrane"/>
    <property type="evidence" value="ECO:0007669"/>
    <property type="project" value="UniProtKB-UniRule"/>
</dbReference>
<evidence type="ECO:0000256" key="1">
    <source>
        <dbReference type="ARBA" id="ARBA00022475"/>
    </source>
</evidence>
<dbReference type="Proteomes" id="UP000182882">
    <property type="component" value="Unassembled WGS sequence"/>
</dbReference>
<evidence type="ECO:0000256" key="4">
    <source>
        <dbReference type="ARBA" id="ARBA00023136"/>
    </source>
</evidence>
<evidence type="ECO:0000313" key="8">
    <source>
        <dbReference type="EMBL" id="SEF61055.1"/>
    </source>
</evidence>
<evidence type="ECO:0000313" key="6">
    <source>
        <dbReference type="EMBL" id="PTQ85319.1"/>
    </source>
</evidence>
<evidence type="ECO:0000313" key="14">
    <source>
        <dbReference type="Proteomes" id="UP000219335"/>
    </source>
</evidence>
<keyword evidence="3 5" id="KW-1133">Transmembrane helix</keyword>
<dbReference type="Proteomes" id="UP000219335">
    <property type="component" value="Unassembled WGS sequence"/>
</dbReference>
<name>A0A1H5TDY6_9PROT</name>
<dbReference type="Proteomes" id="UP000236753">
    <property type="component" value="Unassembled WGS sequence"/>
</dbReference>
<dbReference type="Proteomes" id="UP000244110">
    <property type="component" value="Unassembled WGS sequence"/>
</dbReference>
<evidence type="ECO:0000313" key="7">
    <source>
        <dbReference type="EMBL" id="SDU00039.1"/>
    </source>
</evidence>
<keyword evidence="13" id="KW-1185">Reference proteome</keyword>
<dbReference type="RefSeq" id="WP_074701755.1">
    <property type="nucleotide sequence ID" value="NZ_CP013341.1"/>
</dbReference>
<dbReference type="Proteomes" id="UP000242498">
    <property type="component" value="Chromosome I"/>
</dbReference>
<evidence type="ECO:0000256" key="3">
    <source>
        <dbReference type="ARBA" id="ARBA00022989"/>
    </source>
</evidence>
<dbReference type="EMBL" id="FNUX01000004">
    <property type="protein sequence ID" value="SEF61055.1"/>
    <property type="molecule type" value="Genomic_DNA"/>
</dbReference>
<reference evidence="12 15" key="1">
    <citation type="submission" date="2016-10" db="EMBL/GenBank/DDBJ databases">
        <authorList>
            <person name="de Groot N.N."/>
        </authorList>
    </citation>
    <scope>NUCLEOTIDE SEQUENCE [LARGE SCALE GENOMIC DNA]</scope>
    <source>
        <strain evidence="7">Nm10</strain>
        <strain evidence="8 15">Nm13</strain>
        <strain evidence="10 16">Nm15</strain>
        <strain evidence="9 12">Nm9</strain>
    </source>
</reference>
<dbReference type="AlphaFoldDB" id="A0A1H5TDY6"/>